<protein>
    <submittedName>
        <fullName evidence="3">Tellurite resistance methyltransferase TehB</fullName>
    </submittedName>
</protein>
<dbReference type="EMBL" id="PJZF01000025">
    <property type="protein sequence ID" value="PLR31465.1"/>
    <property type="molecule type" value="Genomic_DNA"/>
</dbReference>
<dbReference type="Gene3D" id="2.60.120.10">
    <property type="entry name" value="Jelly Rolls"/>
    <property type="match status" value="1"/>
</dbReference>
<proteinExistence type="predicted"/>
<dbReference type="NCBIfam" id="NF008992">
    <property type="entry name" value="PRK12335.1"/>
    <property type="match status" value="1"/>
</dbReference>
<dbReference type="SUPFAM" id="SSF51197">
    <property type="entry name" value="Clavaminate synthase-like"/>
    <property type="match status" value="1"/>
</dbReference>
<dbReference type="NCBIfam" id="TIGR00477">
    <property type="entry name" value="tehB"/>
    <property type="match status" value="1"/>
</dbReference>
<dbReference type="InterPro" id="IPR015985">
    <property type="entry name" value="TehB-like_dom"/>
</dbReference>
<dbReference type="GO" id="GO:0046690">
    <property type="term" value="P:response to tellurium ion"/>
    <property type="evidence" value="ECO:0007669"/>
    <property type="project" value="InterPro"/>
</dbReference>
<dbReference type="InterPro" id="IPR015392">
    <property type="entry name" value="TehB/YeaR-like_dom"/>
</dbReference>
<dbReference type="Pfam" id="PF03848">
    <property type="entry name" value="TehB"/>
    <property type="match status" value="1"/>
</dbReference>
<dbReference type="GO" id="GO:0008757">
    <property type="term" value="F:S-adenosylmethionine-dependent methyltransferase activity"/>
    <property type="evidence" value="ECO:0007669"/>
    <property type="project" value="InterPro"/>
</dbReference>
<dbReference type="NCBIfam" id="NF008405">
    <property type="entry name" value="PRK11207.1"/>
    <property type="match status" value="1"/>
</dbReference>
<sequence>MYDVICDTQISGDTLICYKTLPVWHHDTLPAAFQQQHNTQPGTWAQLTILHGTLEFALLTEQGEVTQRFTFDPEHQPPRIAPQQWHRIVAFSPDIACQLAFYCEPAAYFHKKYQLTLPHSEVIEAAGIIPPGRALDLGCGNGRNVLYLHQQGFSVEGWDKHADSLANLQEIINADDLAGITLAQRDLNGVSIERQYDFIVSTVVMMFLQPESIAPLLQQMQQATAPGGYNLIVAAMDSEDYPCVMPFPFTFRAGELRDAYAGWEMVKYNENPGALHKTDARGERIKMRFATLLARKGRG</sequence>
<dbReference type="PIRSF" id="PIRSF005215">
    <property type="entry name" value="TehB"/>
    <property type="match status" value="1"/>
</dbReference>
<dbReference type="InterPro" id="IPR029063">
    <property type="entry name" value="SAM-dependent_MTases_sf"/>
</dbReference>
<organism evidence="3 4">
    <name type="scientific">Chimaeribacter californicus</name>
    <dbReference type="NCBI Taxonomy" id="2060067"/>
    <lineage>
        <taxon>Bacteria</taxon>
        <taxon>Pseudomonadati</taxon>
        <taxon>Pseudomonadota</taxon>
        <taxon>Gammaproteobacteria</taxon>
        <taxon>Enterobacterales</taxon>
        <taxon>Yersiniaceae</taxon>
        <taxon>Chimaeribacter</taxon>
    </lineage>
</organism>
<dbReference type="Proteomes" id="UP000234240">
    <property type="component" value="Unassembled WGS sequence"/>
</dbReference>
<keyword evidence="3" id="KW-0489">Methyltransferase</keyword>
<feature type="domain" description="Tellurite resistance methyltransferase TehB-like" evidence="1">
    <location>
        <begin position="101"/>
        <end position="293"/>
    </location>
</feature>
<accession>A0A2N5DWB1</accession>
<keyword evidence="4" id="KW-1185">Reference proteome</keyword>
<reference evidence="3 4" key="1">
    <citation type="submission" date="2017-12" db="EMBL/GenBank/DDBJ databases">
        <title>Characterization of six clinical isolates of Enterochimera gen. nov., a novel genus of the Yersiniaciae family and the three species Enterochimera arupensis sp. nov., Enterochimera coloradensis sp. nov, and Enterochimera californica sp. nov.</title>
        <authorList>
            <person name="Rossi A."/>
            <person name="Fisher M."/>
        </authorList>
    </citation>
    <scope>NUCLEOTIDE SEQUENCE [LARGE SCALE GENOMIC DNA]</scope>
    <source>
        <strain evidence="4">2015-Iso6</strain>
    </source>
</reference>
<dbReference type="PANTHER" id="PTHR43861">
    <property type="entry name" value="TRANS-ACONITATE 2-METHYLTRANSFERASE-RELATED"/>
    <property type="match status" value="1"/>
</dbReference>
<dbReference type="GO" id="GO:0005737">
    <property type="term" value="C:cytoplasm"/>
    <property type="evidence" value="ECO:0007669"/>
    <property type="project" value="InterPro"/>
</dbReference>
<dbReference type="OrthoDB" id="9804312at2"/>
<evidence type="ECO:0000313" key="4">
    <source>
        <dbReference type="Proteomes" id="UP000234240"/>
    </source>
</evidence>
<evidence type="ECO:0000313" key="3">
    <source>
        <dbReference type="EMBL" id="PLR31465.1"/>
    </source>
</evidence>
<dbReference type="SUPFAM" id="SSF53335">
    <property type="entry name" value="S-adenosyl-L-methionine-dependent methyltransferases"/>
    <property type="match status" value="1"/>
</dbReference>
<dbReference type="GO" id="GO:0032259">
    <property type="term" value="P:methylation"/>
    <property type="evidence" value="ECO:0007669"/>
    <property type="project" value="UniProtKB-KW"/>
</dbReference>
<gene>
    <name evidence="3" type="ORF">CYR55_20595</name>
</gene>
<feature type="domain" description="TehB/YeaR-like" evidence="2">
    <location>
        <begin position="19"/>
        <end position="99"/>
    </location>
</feature>
<dbReference type="Gene3D" id="3.40.50.150">
    <property type="entry name" value="Vaccinia Virus protein VP39"/>
    <property type="match status" value="1"/>
</dbReference>
<evidence type="ECO:0000259" key="2">
    <source>
        <dbReference type="Pfam" id="PF09313"/>
    </source>
</evidence>
<dbReference type="RefSeq" id="WP_101818219.1">
    <property type="nucleotide sequence ID" value="NZ_PJZF01000025.1"/>
</dbReference>
<dbReference type="CDD" id="cd02440">
    <property type="entry name" value="AdoMet_MTases"/>
    <property type="match status" value="1"/>
</dbReference>
<name>A0A2N5DWB1_9GAMM</name>
<dbReference type="Pfam" id="PF09313">
    <property type="entry name" value="TehB-like"/>
    <property type="match status" value="1"/>
</dbReference>
<dbReference type="InterPro" id="IPR004537">
    <property type="entry name" value="Tellurite-R_MeTrfase_TehB"/>
</dbReference>
<dbReference type="InterPro" id="IPR014710">
    <property type="entry name" value="RmlC-like_jellyroll"/>
</dbReference>
<keyword evidence="3" id="KW-0808">Transferase</keyword>
<comment type="caution">
    <text evidence="3">The sequence shown here is derived from an EMBL/GenBank/DDBJ whole genome shotgun (WGS) entry which is preliminary data.</text>
</comment>
<evidence type="ECO:0000259" key="1">
    <source>
        <dbReference type="Pfam" id="PF03848"/>
    </source>
</evidence>
<dbReference type="AlphaFoldDB" id="A0A2N5DWB1"/>
<dbReference type="InterPro" id="IPR014431">
    <property type="entry name" value="Tellurite-R_TehB-2"/>
</dbReference>